<feature type="active site" evidence="5">
    <location>
        <position position="255"/>
    </location>
</feature>
<evidence type="ECO:0000313" key="9">
    <source>
        <dbReference type="EMBL" id="PKQ69903.1"/>
    </source>
</evidence>
<dbReference type="Gene3D" id="3.40.605.10">
    <property type="entry name" value="Aldehyde Dehydrogenase, Chain A, domain 1"/>
    <property type="match status" value="1"/>
</dbReference>
<dbReference type="FunFam" id="3.40.605.10:FF:000004">
    <property type="entry name" value="Aldehyde dehydrogenase"/>
    <property type="match status" value="1"/>
</dbReference>
<evidence type="ECO:0000256" key="2">
    <source>
        <dbReference type="ARBA" id="ARBA00023002"/>
    </source>
</evidence>
<keyword evidence="3" id="KW-0520">NAD</keyword>
<dbReference type="PANTHER" id="PTHR43570:SF16">
    <property type="entry name" value="ALDEHYDE DEHYDROGENASE TYPE III, ISOFORM Q"/>
    <property type="match status" value="1"/>
</dbReference>
<evidence type="ECO:0000256" key="1">
    <source>
        <dbReference type="ARBA" id="ARBA00009986"/>
    </source>
</evidence>
<proteinExistence type="inferred from homology"/>
<dbReference type="Pfam" id="PF00171">
    <property type="entry name" value="Aldedh"/>
    <property type="match status" value="1"/>
</dbReference>
<evidence type="ECO:0000256" key="3">
    <source>
        <dbReference type="ARBA" id="ARBA00023027"/>
    </source>
</evidence>
<comment type="caution">
    <text evidence="9">The sequence shown here is derived from an EMBL/GenBank/DDBJ whole genome shotgun (WGS) entry which is preliminary data.</text>
</comment>
<evidence type="ECO:0000256" key="5">
    <source>
        <dbReference type="PIRSR" id="PIRSR036492-1"/>
    </source>
</evidence>
<evidence type="ECO:0000313" key="10">
    <source>
        <dbReference type="Proteomes" id="UP000233387"/>
    </source>
</evidence>
<feature type="domain" description="Aldehyde dehydrogenase" evidence="8">
    <location>
        <begin position="10"/>
        <end position="439"/>
    </location>
</feature>
<dbReference type="FunFam" id="3.40.309.10:FF:000003">
    <property type="entry name" value="Aldehyde dehydrogenase"/>
    <property type="match status" value="1"/>
</dbReference>
<reference evidence="9 10" key="1">
    <citation type="submission" date="2017-06" db="EMBL/GenBank/DDBJ databases">
        <title>Raineya orbicola gen. nov., sp. nov. a slightly thermophilic bacterium of the phylum Bacteroidetes and the description of Raineyaceae fam. nov.</title>
        <authorList>
            <person name="Albuquerque L."/>
            <person name="Polonia A.R.M."/>
            <person name="Barroso C."/>
            <person name="Froufe H.J.C."/>
            <person name="Lage O."/>
            <person name="Lobo-Da-Cunha A."/>
            <person name="Egas C."/>
            <person name="Da Costa M.S."/>
        </authorList>
    </citation>
    <scope>NUCLEOTIDE SEQUENCE [LARGE SCALE GENOMIC DNA]</scope>
    <source>
        <strain evidence="9 10">SPSPC-11</strain>
    </source>
</reference>
<dbReference type="PANTHER" id="PTHR43570">
    <property type="entry name" value="ALDEHYDE DEHYDROGENASE"/>
    <property type="match status" value="1"/>
</dbReference>
<name>A0A2N3II52_9BACT</name>
<dbReference type="PROSITE" id="PS00070">
    <property type="entry name" value="ALDEHYDE_DEHYDR_CYS"/>
    <property type="match status" value="1"/>
</dbReference>
<evidence type="ECO:0000259" key="8">
    <source>
        <dbReference type="Pfam" id="PF00171"/>
    </source>
</evidence>
<dbReference type="Gene3D" id="3.40.309.10">
    <property type="entry name" value="Aldehyde Dehydrogenase, Chain A, domain 2"/>
    <property type="match status" value="1"/>
</dbReference>
<gene>
    <name evidence="9" type="ORF">Rain11_1100</name>
</gene>
<dbReference type="AlphaFoldDB" id="A0A2N3II52"/>
<dbReference type="InterPro" id="IPR016162">
    <property type="entry name" value="Ald_DH_N"/>
</dbReference>
<dbReference type="InterPro" id="IPR015590">
    <property type="entry name" value="Aldehyde_DH_dom"/>
</dbReference>
<dbReference type="OrthoDB" id="9762913at2"/>
<dbReference type="CDD" id="cd07136">
    <property type="entry name" value="ALDH_YwdH-P39616"/>
    <property type="match status" value="1"/>
</dbReference>
<protein>
    <recommendedName>
        <fullName evidence="4">Aldehyde dehydrogenase</fullName>
    </recommendedName>
</protein>
<accession>A0A2N3II52</accession>
<dbReference type="GO" id="GO:0004029">
    <property type="term" value="F:aldehyde dehydrogenase (NAD+) activity"/>
    <property type="evidence" value="ECO:0007669"/>
    <property type="project" value="TreeGrafter"/>
</dbReference>
<feature type="active site" evidence="5 6">
    <location>
        <position position="221"/>
    </location>
</feature>
<dbReference type="InterPro" id="IPR016163">
    <property type="entry name" value="Ald_DH_C"/>
</dbReference>
<organism evidence="9 10">
    <name type="scientific">Raineya orbicola</name>
    <dbReference type="NCBI Taxonomy" id="2016530"/>
    <lineage>
        <taxon>Bacteria</taxon>
        <taxon>Pseudomonadati</taxon>
        <taxon>Bacteroidota</taxon>
        <taxon>Cytophagia</taxon>
        <taxon>Cytophagales</taxon>
        <taxon>Raineyaceae</taxon>
        <taxon>Raineya</taxon>
    </lineage>
</organism>
<evidence type="ECO:0000256" key="6">
    <source>
        <dbReference type="PROSITE-ProRule" id="PRU10007"/>
    </source>
</evidence>
<dbReference type="SUPFAM" id="SSF53720">
    <property type="entry name" value="ALDH-like"/>
    <property type="match status" value="1"/>
</dbReference>
<dbReference type="PIRSF" id="PIRSF036492">
    <property type="entry name" value="ALDH"/>
    <property type="match status" value="1"/>
</dbReference>
<dbReference type="InterPro" id="IPR016160">
    <property type="entry name" value="Ald_DH_CS_CYS"/>
</dbReference>
<evidence type="ECO:0000256" key="4">
    <source>
        <dbReference type="PIRNR" id="PIRNR036492"/>
    </source>
</evidence>
<dbReference type="InterPro" id="IPR029510">
    <property type="entry name" value="Ald_DH_CS_GLU"/>
</dbReference>
<dbReference type="InterPro" id="IPR016161">
    <property type="entry name" value="Ald_DH/histidinol_DH"/>
</dbReference>
<dbReference type="PROSITE" id="PS00687">
    <property type="entry name" value="ALDEHYDE_DEHYDR_GLU"/>
    <property type="match status" value="1"/>
</dbReference>
<comment type="similarity">
    <text evidence="1 4 7">Belongs to the aldehyde dehydrogenase family.</text>
</comment>
<dbReference type="InterPro" id="IPR012394">
    <property type="entry name" value="Aldehyde_DH_NAD(P)"/>
</dbReference>
<keyword evidence="10" id="KW-1185">Reference proteome</keyword>
<evidence type="ECO:0000256" key="7">
    <source>
        <dbReference type="RuleBase" id="RU003345"/>
    </source>
</evidence>
<dbReference type="GO" id="GO:0006081">
    <property type="term" value="P:aldehyde metabolic process"/>
    <property type="evidence" value="ECO:0007669"/>
    <property type="project" value="InterPro"/>
</dbReference>
<dbReference type="EMBL" id="NKXO01000014">
    <property type="protein sequence ID" value="PKQ69903.1"/>
    <property type="molecule type" value="Genomic_DNA"/>
</dbReference>
<dbReference type="GO" id="GO:0005737">
    <property type="term" value="C:cytoplasm"/>
    <property type="evidence" value="ECO:0007669"/>
    <property type="project" value="TreeGrafter"/>
</dbReference>
<sequence>METLQEPLLETANHIVEIVARQKAFFKTYKTLDISFRLQKLKDLQKAILRHEEAIFQALEKDFRKSTFETFATEIALILDEIKIMLENVKLWAKPQAVRGSWLLFPSASYLYPEPYGTVLVIGAWNYPLQLTLLPAIGAIAAGNTVIIKPSELSANTSAIIKTIVAEVFDPAHVCVIEGGVNETQALLKERFDKIFFTGSTAVGKIVAKAAAEYLTPVTLELGGKSPCIVDEDADLEVTARRIVWGKFVNAGQTCVAPDYVLAHRKIRSMLILKMSKYITEFYGENPQNSPDYPRIINQRHFERLKKYLSSGKIVKGGQIDEQERFIAPTILDDVTWESEVMQEEIFGPILPVIEFSDLEKLIEELQYKEKPLACYYFGKTENKQEYVLEHLAFGGACINDTVMHTANPNLPFGGVGNSGQGGYHGKFSFDTFTHYKSVVKKPFWLDVPLRYPPYKGKLNLLRSVIKWI</sequence>
<keyword evidence="2 4" id="KW-0560">Oxidoreductase</keyword>
<dbReference type="Proteomes" id="UP000233387">
    <property type="component" value="Unassembled WGS sequence"/>
</dbReference>